<dbReference type="EMBL" id="VFQF01000003">
    <property type="protein sequence ID" value="TQN44685.1"/>
    <property type="molecule type" value="Genomic_DNA"/>
</dbReference>
<evidence type="ECO:0000256" key="7">
    <source>
        <dbReference type="RuleBase" id="RU365090"/>
    </source>
</evidence>
<sequence length="414" mass="42483">MGTLGRWCGTLAIVSAAAGHRSVADHRAAIADLLGDGTTERVALDRHAAGRRLAADLVAADDLPRFDNSAMDGYAVCPGSPDQRAYPVVGDVPAGSAPDFVLAPGEAARVMTGARVPEGTVAVVPVERTDASPTGPAPERVTIDADPTPGQHVRPRGEDVRAGSVLAARGSAATPAIIALGRSAGCTTAEVHVPTRVAVIATGAELAPPDADPGDGGIHESNSDMVAALAEAAGCDVRRAEVCSDEPSELRVLLDALDLDPDIDLVVTTGGVSAGAFEVVRQVCEPLPAFDFVHLAMQPGGPQGLGRYGSTPVVCLPGTPVGAFVAFEVLVRPGLDRRHGAPPARPSQAAYRGKPRRTRAARVQFVTSVLHDDGTVTAPDARHLTALAAANCLIEVPEGIDQLIEGDVVTVHLL</sequence>
<evidence type="ECO:0000256" key="8">
    <source>
        <dbReference type="SAM" id="MobiDB-lite"/>
    </source>
</evidence>
<dbReference type="PANTHER" id="PTHR10192">
    <property type="entry name" value="MOLYBDOPTERIN BIOSYNTHESIS PROTEIN"/>
    <property type="match status" value="1"/>
</dbReference>
<dbReference type="SUPFAM" id="SSF53218">
    <property type="entry name" value="Molybdenum cofactor biosynthesis proteins"/>
    <property type="match status" value="1"/>
</dbReference>
<keyword evidence="7" id="KW-0479">Metal-binding</keyword>
<dbReference type="CDD" id="cd00887">
    <property type="entry name" value="MoeA"/>
    <property type="match status" value="1"/>
</dbReference>
<comment type="caution">
    <text evidence="10">The sequence shown here is derived from an EMBL/GenBank/DDBJ whole genome shotgun (WGS) entry which is preliminary data.</text>
</comment>
<dbReference type="GO" id="GO:0005829">
    <property type="term" value="C:cytosol"/>
    <property type="evidence" value="ECO:0007669"/>
    <property type="project" value="TreeGrafter"/>
</dbReference>
<dbReference type="InterPro" id="IPR036135">
    <property type="entry name" value="MoeA_linker/N_sf"/>
</dbReference>
<comment type="catalytic activity">
    <reaction evidence="6">
        <text>adenylyl-molybdopterin + molybdate = Mo-molybdopterin + AMP + H(+)</text>
        <dbReference type="Rhea" id="RHEA:35047"/>
        <dbReference type="ChEBI" id="CHEBI:15378"/>
        <dbReference type="ChEBI" id="CHEBI:36264"/>
        <dbReference type="ChEBI" id="CHEBI:62727"/>
        <dbReference type="ChEBI" id="CHEBI:71302"/>
        <dbReference type="ChEBI" id="CHEBI:456215"/>
        <dbReference type="EC" id="2.10.1.1"/>
    </reaction>
</comment>
<dbReference type="Gene3D" id="3.90.105.10">
    <property type="entry name" value="Molybdopterin biosynthesis moea protein, domain 2"/>
    <property type="match status" value="1"/>
</dbReference>
<evidence type="ECO:0000256" key="4">
    <source>
        <dbReference type="ARBA" id="ARBA00022505"/>
    </source>
</evidence>
<dbReference type="Gene3D" id="3.40.980.10">
    <property type="entry name" value="MoaB/Mog-like domain"/>
    <property type="match status" value="1"/>
</dbReference>
<dbReference type="Gene3D" id="2.40.340.10">
    <property type="entry name" value="MoeA, C-terminal, domain IV"/>
    <property type="match status" value="1"/>
</dbReference>
<evidence type="ECO:0000256" key="1">
    <source>
        <dbReference type="ARBA" id="ARBA00002901"/>
    </source>
</evidence>
<gene>
    <name evidence="10" type="ORF">FHX52_3905</name>
</gene>
<dbReference type="Pfam" id="PF03453">
    <property type="entry name" value="MoeA_N"/>
    <property type="match status" value="1"/>
</dbReference>
<dbReference type="GO" id="GO:0006777">
    <property type="term" value="P:Mo-molybdopterin cofactor biosynthetic process"/>
    <property type="evidence" value="ECO:0007669"/>
    <property type="project" value="UniProtKB-UniRule"/>
</dbReference>
<comment type="pathway">
    <text evidence="2 7">Cofactor biosynthesis; molybdopterin biosynthesis.</text>
</comment>
<reference evidence="10 11" key="1">
    <citation type="submission" date="2019-06" db="EMBL/GenBank/DDBJ databases">
        <title>Sequencing the genomes of 1000 actinobacteria strains.</title>
        <authorList>
            <person name="Klenk H.-P."/>
        </authorList>
    </citation>
    <scope>NUCLEOTIDE SEQUENCE [LARGE SCALE GENOMIC DNA]</scope>
    <source>
        <strain evidence="10 11">DSM 21776</strain>
    </source>
</reference>
<dbReference type="NCBIfam" id="NF045515">
    <property type="entry name" value="Glp_gephyrin"/>
    <property type="match status" value="1"/>
</dbReference>
<dbReference type="InterPro" id="IPR038987">
    <property type="entry name" value="MoeA-like"/>
</dbReference>
<dbReference type="SUPFAM" id="SSF63867">
    <property type="entry name" value="MoeA C-terminal domain-like"/>
    <property type="match status" value="1"/>
</dbReference>
<feature type="domain" description="MoaB/Mog" evidence="9">
    <location>
        <begin position="198"/>
        <end position="337"/>
    </location>
</feature>
<organism evidence="10 11">
    <name type="scientific">Humibacillus xanthopallidus</name>
    <dbReference type="NCBI Taxonomy" id="412689"/>
    <lineage>
        <taxon>Bacteria</taxon>
        <taxon>Bacillati</taxon>
        <taxon>Actinomycetota</taxon>
        <taxon>Actinomycetes</taxon>
        <taxon>Micrococcales</taxon>
        <taxon>Intrasporangiaceae</taxon>
        <taxon>Humibacillus</taxon>
    </lineage>
</organism>
<dbReference type="GO" id="GO:0061599">
    <property type="term" value="F:molybdopterin molybdotransferase activity"/>
    <property type="evidence" value="ECO:0007669"/>
    <property type="project" value="UniProtKB-UniRule"/>
</dbReference>
<evidence type="ECO:0000256" key="3">
    <source>
        <dbReference type="ARBA" id="ARBA00010763"/>
    </source>
</evidence>
<dbReference type="InterPro" id="IPR005110">
    <property type="entry name" value="MoeA_linker/N"/>
</dbReference>
<name>A0A543PKT1_9MICO</name>
<accession>A0A543PKT1</accession>
<dbReference type="UniPathway" id="UPA00344"/>
<comment type="similarity">
    <text evidence="3 7">Belongs to the MoeA family.</text>
</comment>
<dbReference type="EC" id="2.10.1.1" evidence="7"/>
<dbReference type="GO" id="GO:0046872">
    <property type="term" value="F:metal ion binding"/>
    <property type="evidence" value="ECO:0007669"/>
    <property type="project" value="UniProtKB-UniRule"/>
</dbReference>
<evidence type="ECO:0000313" key="10">
    <source>
        <dbReference type="EMBL" id="TQN44685.1"/>
    </source>
</evidence>
<evidence type="ECO:0000313" key="11">
    <source>
        <dbReference type="Proteomes" id="UP000320085"/>
    </source>
</evidence>
<keyword evidence="7" id="KW-0460">Magnesium</keyword>
<dbReference type="InterPro" id="IPR005111">
    <property type="entry name" value="MoeA_C_domain_IV"/>
</dbReference>
<evidence type="ECO:0000256" key="2">
    <source>
        <dbReference type="ARBA" id="ARBA00005046"/>
    </source>
</evidence>
<dbReference type="InterPro" id="IPR001453">
    <property type="entry name" value="MoaB/Mog_dom"/>
</dbReference>
<dbReference type="Pfam" id="PF03454">
    <property type="entry name" value="MoeA_C"/>
    <property type="match status" value="1"/>
</dbReference>
<protein>
    <recommendedName>
        <fullName evidence="7">Molybdopterin molybdenumtransferase</fullName>
        <ecNumber evidence="7">2.10.1.1</ecNumber>
    </recommendedName>
</protein>
<evidence type="ECO:0000256" key="6">
    <source>
        <dbReference type="ARBA" id="ARBA00047317"/>
    </source>
</evidence>
<feature type="region of interest" description="Disordered" evidence="8">
    <location>
        <begin position="128"/>
        <end position="158"/>
    </location>
</feature>
<dbReference type="InterPro" id="IPR036688">
    <property type="entry name" value="MoeA_C_domain_IV_sf"/>
</dbReference>
<proteinExistence type="inferred from homology"/>
<dbReference type="Proteomes" id="UP000320085">
    <property type="component" value="Unassembled WGS sequence"/>
</dbReference>
<dbReference type="PANTHER" id="PTHR10192:SF5">
    <property type="entry name" value="GEPHYRIN"/>
    <property type="match status" value="1"/>
</dbReference>
<dbReference type="SUPFAM" id="SSF63882">
    <property type="entry name" value="MoeA N-terminal region -like"/>
    <property type="match status" value="1"/>
</dbReference>
<dbReference type="SMART" id="SM00852">
    <property type="entry name" value="MoCF_biosynth"/>
    <property type="match status" value="1"/>
</dbReference>
<keyword evidence="5 7" id="KW-0501">Molybdenum cofactor biosynthesis</keyword>
<dbReference type="InterPro" id="IPR036425">
    <property type="entry name" value="MoaB/Mog-like_dom_sf"/>
</dbReference>
<keyword evidence="4 7" id="KW-0500">Molybdenum</keyword>
<dbReference type="Gene3D" id="2.170.190.11">
    <property type="entry name" value="Molybdopterin biosynthesis moea protein, domain 3"/>
    <property type="match status" value="1"/>
</dbReference>
<comment type="function">
    <text evidence="1 7">Catalyzes the insertion of molybdate into adenylated molybdopterin with the concomitant release of AMP.</text>
</comment>
<keyword evidence="7 10" id="KW-0808">Transferase</keyword>
<evidence type="ECO:0000256" key="5">
    <source>
        <dbReference type="ARBA" id="ARBA00023150"/>
    </source>
</evidence>
<evidence type="ECO:0000259" key="9">
    <source>
        <dbReference type="SMART" id="SM00852"/>
    </source>
</evidence>
<dbReference type="AlphaFoldDB" id="A0A543PKT1"/>
<dbReference type="Pfam" id="PF00994">
    <property type="entry name" value="MoCF_biosynth"/>
    <property type="match status" value="1"/>
</dbReference>
<comment type="cofactor">
    <cofactor evidence="7">
        <name>Mg(2+)</name>
        <dbReference type="ChEBI" id="CHEBI:18420"/>
    </cofactor>
</comment>